<feature type="signal peptide" evidence="1">
    <location>
        <begin position="1"/>
        <end position="21"/>
    </location>
</feature>
<accession>A0AAW7IC79</accession>
<feature type="chain" id="PRO_5043465314" evidence="1">
    <location>
        <begin position="22"/>
        <end position="287"/>
    </location>
</feature>
<reference evidence="2" key="1">
    <citation type="submission" date="2023-08" db="EMBL/GenBank/DDBJ databases">
        <title>WGS of Aeromonas isolates.</title>
        <authorList>
            <person name="Lee H."/>
        </authorList>
    </citation>
    <scope>NUCLEOTIDE SEQUENCE</scope>
    <source>
        <strain evidence="2">SL22</strain>
    </source>
</reference>
<dbReference type="RefSeq" id="WP_290022538.1">
    <property type="nucleotide sequence ID" value="NZ_JAOPLV010000009.1"/>
</dbReference>
<gene>
    <name evidence="2" type="ORF">OB959_16975</name>
</gene>
<evidence type="ECO:0000313" key="2">
    <source>
        <dbReference type="EMBL" id="MDM5141467.1"/>
    </source>
</evidence>
<evidence type="ECO:0000313" key="3">
    <source>
        <dbReference type="Proteomes" id="UP001168216"/>
    </source>
</evidence>
<dbReference type="AlphaFoldDB" id="A0AAW7IC79"/>
<comment type="caution">
    <text evidence="2">The sequence shown here is derived from an EMBL/GenBank/DDBJ whole genome shotgun (WGS) entry which is preliminary data.</text>
</comment>
<organism evidence="2 3">
    <name type="scientific">Aeromonas bestiarum</name>
    <dbReference type="NCBI Taxonomy" id="105751"/>
    <lineage>
        <taxon>Bacteria</taxon>
        <taxon>Pseudomonadati</taxon>
        <taxon>Pseudomonadota</taxon>
        <taxon>Gammaproteobacteria</taxon>
        <taxon>Aeromonadales</taxon>
        <taxon>Aeromonadaceae</taxon>
        <taxon>Aeromonas</taxon>
    </lineage>
</organism>
<dbReference type="EMBL" id="JAOPLV010000009">
    <property type="protein sequence ID" value="MDM5141467.1"/>
    <property type="molecule type" value="Genomic_DNA"/>
</dbReference>
<keyword evidence="1" id="KW-0732">Signal</keyword>
<sequence length="287" mass="32286">MKHRLKLHIIMMLLLPSISLANQNDQLPIGNFELNIGARPSAPYPAMSNYNTDLTSQGSGSGYPVEVSRHHIIPFNVLRNFYNRIAERNQFSNVGGFFNTYANNLPFYASTNGINCNNLGSDLVDAGNLALAQRYSLARRGGTAMAPGFDTFEQFYTWLPGNLFIGPSNRSDDPGEGFESDAHVVVGDEYFDTLARAHRNMQRFNNGDDDPNLLNAITVDLTKIAKRRSIFSLRSQDWEYVNGKYRLRTPKFNEKGRITQPLETPRYRSDTCETMTATLLETLTAIL</sequence>
<evidence type="ECO:0000256" key="1">
    <source>
        <dbReference type="SAM" id="SignalP"/>
    </source>
</evidence>
<name>A0AAW7IC79_9GAMM</name>
<dbReference type="Proteomes" id="UP001168216">
    <property type="component" value="Unassembled WGS sequence"/>
</dbReference>
<protein>
    <submittedName>
        <fullName evidence="2">Uncharacterized protein</fullName>
    </submittedName>
</protein>
<proteinExistence type="predicted"/>